<name>A0A9W9WDF3_9EURO</name>
<evidence type="ECO:0000313" key="1">
    <source>
        <dbReference type="EMBL" id="KAJ5454981.1"/>
    </source>
</evidence>
<dbReference type="EMBL" id="JAPWDO010000010">
    <property type="protein sequence ID" value="KAJ5454981.1"/>
    <property type="molecule type" value="Genomic_DNA"/>
</dbReference>
<dbReference type="OrthoDB" id="4367202at2759"/>
<gene>
    <name evidence="1" type="ORF">N7530_012750</name>
</gene>
<sequence length="280" mass="31180">MRQFDANTGMFYREQTLANLRFLFDSTVDILTCAGDHGCVIAFACQTRCDGERVKIMQTYAGDVLKALKALLDMSCTRLRESDCGHELHREHLTQCHIAVPMPSGSNNPAISEESSVLIDMPLPEGELEQGEPEIHEAEHGHTDVQEESTNIAIPQERSGNLTETALDVSQNNFTPSTSVSLLERGKGFSILLDIQYPFKRPIGALRYIESPSRQNILRVVAQVLSTGEISDDPIWPMKSLSIRKGNTVYDVLGYPHDDIGSLLDEILESDKLIKIECVY</sequence>
<protein>
    <submittedName>
        <fullName evidence="1">Uncharacterized protein</fullName>
    </submittedName>
</protein>
<evidence type="ECO:0000313" key="2">
    <source>
        <dbReference type="Proteomes" id="UP001147760"/>
    </source>
</evidence>
<keyword evidence="2" id="KW-1185">Reference proteome</keyword>
<dbReference type="AlphaFoldDB" id="A0A9W9WDF3"/>
<proteinExistence type="predicted"/>
<reference evidence="1" key="2">
    <citation type="journal article" date="2023" name="IMA Fungus">
        <title>Comparative genomic study of the Penicillium genus elucidates a diverse pangenome and 15 lateral gene transfer events.</title>
        <authorList>
            <person name="Petersen C."/>
            <person name="Sorensen T."/>
            <person name="Nielsen M.R."/>
            <person name="Sondergaard T.E."/>
            <person name="Sorensen J.L."/>
            <person name="Fitzpatrick D.A."/>
            <person name="Frisvad J.C."/>
            <person name="Nielsen K.L."/>
        </authorList>
    </citation>
    <scope>NUCLEOTIDE SEQUENCE</scope>
    <source>
        <strain evidence="1">IBT 17660</strain>
    </source>
</reference>
<comment type="caution">
    <text evidence="1">The sequence shown here is derived from an EMBL/GenBank/DDBJ whole genome shotgun (WGS) entry which is preliminary data.</text>
</comment>
<organism evidence="1 2">
    <name type="scientific">Penicillium desertorum</name>
    <dbReference type="NCBI Taxonomy" id="1303715"/>
    <lineage>
        <taxon>Eukaryota</taxon>
        <taxon>Fungi</taxon>
        <taxon>Dikarya</taxon>
        <taxon>Ascomycota</taxon>
        <taxon>Pezizomycotina</taxon>
        <taxon>Eurotiomycetes</taxon>
        <taxon>Eurotiomycetidae</taxon>
        <taxon>Eurotiales</taxon>
        <taxon>Aspergillaceae</taxon>
        <taxon>Penicillium</taxon>
    </lineage>
</organism>
<accession>A0A9W9WDF3</accession>
<dbReference type="Proteomes" id="UP001147760">
    <property type="component" value="Unassembled WGS sequence"/>
</dbReference>
<reference evidence="1" key="1">
    <citation type="submission" date="2022-12" db="EMBL/GenBank/DDBJ databases">
        <authorList>
            <person name="Petersen C."/>
        </authorList>
    </citation>
    <scope>NUCLEOTIDE SEQUENCE</scope>
    <source>
        <strain evidence="1">IBT 17660</strain>
    </source>
</reference>